<dbReference type="Gene3D" id="3.60.40.10">
    <property type="entry name" value="PPM-type phosphatase domain"/>
    <property type="match status" value="2"/>
</dbReference>
<evidence type="ECO:0000259" key="8">
    <source>
        <dbReference type="PROSITE" id="PS50089"/>
    </source>
</evidence>
<organism evidence="10 11">
    <name type="scientific">Gigaspora margarita</name>
    <dbReference type="NCBI Taxonomy" id="4874"/>
    <lineage>
        <taxon>Eukaryota</taxon>
        <taxon>Fungi</taxon>
        <taxon>Fungi incertae sedis</taxon>
        <taxon>Mucoromycota</taxon>
        <taxon>Glomeromycotina</taxon>
        <taxon>Glomeromycetes</taxon>
        <taxon>Diversisporales</taxon>
        <taxon>Gigasporaceae</taxon>
        <taxon>Gigaspora</taxon>
    </lineage>
</organism>
<dbReference type="EMBL" id="CAJVQB010048399">
    <property type="protein sequence ID" value="CAG8833961.1"/>
    <property type="molecule type" value="Genomic_DNA"/>
</dbReference>
<evidence type="ECO:0000256" key="7">
    <source>
        <dbReference type="SAM" id="Coils"/>
    </source>
</evidence>
<evidence type="ECO:0000256" key="2">
    <source>
        <dbReference type="ARBA" id="ARBA00022771"/>
    </source>
</evidence>
<dbReference type="InterPro" id="IPR001841">
    <property type="entry name" value="Znf_RING"/>
</dbReference>
<keyword evidence="5" id="KW-0904">Protein phosphatase</keyword>
<evidence type="ECO:0000256" key="5">
    <source>
        <dbReference type="ARBA" id="ARBA00022912"/>
    </source>
</evidence>
<dbReference type="SUPFAM" id="SSF81606">
    <property type="entry name" value="PP2C-like"/>
    <property type="match status" value="1"/>
</dbReference>
<dbReference type="InterPro" id="IPR017907">
    <property type="entry name" value="Znf_RING_CS"/>
</dbReference>
<evidence type="ECO:0000313" key="10">
    <source>
        <dbReference type="EMBL" id="CAG8833961.1"/>
    </source>
</evidence>
<keyword evidence="1" id="KW-0479">Metal-binding</keyword>
<feature type="coiled-coil region" evidence="7">
    <location>
        <begin position="14"/>
        <end position="41"/>
    </location>
</feature>
<dbReference type="InterPro" id="IPR000222">
    <property type="entry name" value="PP2C_BS"/>
</dbReference>
<dbReference type="InterPro" id="IPR036457">
    <property type="entry name" value="PPM-type-like_dom_sf"/>
</dbReference>
<keyword evidence="3" id="KW-0378">Hydrolase</keyword>
<dbReference type="Gene3D" id="3.30.40.10">
    <property type="entry name" value="Zinc/RING finger domain, C3HC4 (zinc finger)"/>
    <property type="match status" value="1"/>
</dbReference>
<keyword evidence="7" id="KW-0175">Coiled coil</keyword>
<dbReference type="Pfam" id="PF13923">
    <property type="entry name" value="zf-C3HC4_2"/>
    <property type="match status" value="1"/>
</dbReference>
<accession>A0ABN7WJJ6</accession>
<evidence type="ECO:0000256" key="4">
    <source>
        <dbReference type="ARBA" id="ARBA00022833"/>
    </source>
</evidence>
<evidence type="ECO:0000256" key="1">
    <source>
        <dbReference type="ARBA" id="ARBA00022723"/>
    </source>
</evidence>
<dbReference type="PANTHER" id="PTHR47992">
    <property type="entry name" value="PROTEIN PHOSPHATASE"/>
    <property type="match status" value="1"/>
</dbReference>
<evidence type="ECO:0000259" key="9">
    <source>
        <dbReference type="PROSITE" id="PS51746"/>
    </source>
</evidence>
<dbReference type="InterPro" id="IPR015655">
    <property type="entry name" value="PP2C"/>
</dbReference>
<name>A0ABN7WJJ6_GIGMA</name>
<dbReference type="SUPFAM" id="SSF57850">
    <property type="entry name" value="RING/U-box"/>
    <property type="match status" value="1"/>
</dbReference>
<comment type="caution">
    <text evidence="10">The sequence shown here is derived from an EMBL/GenBank/DDBJ whole genome shotgun (WGS) entry which is preliminary data.</text>
</comment>
<feature type="domain" description="RING-type" evidence="8">
    <location>
        <begin position="42"/>
        <end position="80"/>
    </location>
</feature>
<feature type="domain" description="PPM-type phosphatase" evidence="9">
    <location>
        <begin position="180"/>
        <end position="273"/>
    </location>
</feature>
<dbReference type="PROSITE" id="PS51746">
    <property type="entry name" value="PPM_2"/>
    <property type="match status" value="1"/>
</dbReference>
<keyword evidence="11" id="KW-1185">Reference proteome</keyword>
<dbReference type="PROSITE" id="PS01032">
    <property type="entry name" value="PPM_1"/>
    <property type="match status" value="1"/>
</dbReference>
<dbReference type="PROSITE" id="PS50089">
    <property type="entry name" value="ZF_RING_2"/>
    <property type="match status" value="1"/>
</dbReference>
<keyword evidence="2 6" id="KW-0863">Zinc-finger</keyword>
<dbReference type="Pfam" id="PF00481">
    <property type="entry name" value="PP2C"/>
    <property type="match status" value="1"/>
</dbReference>
<proteinExistence type="predicted"/>
<reference evidence="10 11" key="1">
    <citation type="submission" date="2021-06" db="EMBL/GenBank/DDBJ databases">
        <authorList>
            <person name="Kallberg Y."/>
            <person name="Tangrot J."/>
            <person name="Rosling A."/>
        </authorList>
    </citation>
    <scope>NUCLEOTIDE SEQUENCE [LARGE SCALE GENOMIC DNA]</scope>
    <source>
        <strain evidence="10 11">120-4 pot B 10/14</strain>
    </source>
</reference>
<sequence length="273" mass="31495">MNHAEEIKQLKGHLEILKQELNFREQIIEDLEANINRFEVKCTICLEYMSNPCTISCGHTFCYHCLYNWFKKQKKCPTCHVEILVAPVLSFIIKDIIDHFIKIKSSDEEMRIEKKRKEFKDISNPWGTFFTETKNKHSYEEEENYIDDSYDSSFIDDEEINYTEPKKEKDSFSNHDDHILYASSAMQGWRISMEDAHTAELKLLEKKGYSYFGVFDGHGDHSLKDDPSGCTAVIAIVTPDCEIYVGNAGDSRAVLSEDGVALPMSDDHKPNNP</sequence>
<evidence type="ECO:0000256" key="6">
    <source>
        <dbReference type="PROSITE-ProRule" id="PRU00175"/>
    </source>
</evidence>
<feature type="non-terminal residue" evidence="10">
    <location>
        <position position="273"/>
    </location>
</feature>
<keyword evidence="4" id="KW-0862">Zinc</keyword>
<dbReference type="InterPro" id="IPR013083">
    <property type="entry name" value="Znf_RING/FYVE/PHD"/>
</dbReference>
<dbReference type="SMART" id="SM00184">
    <property type="entry name" value="RING"/>
    <property type="match status" value="1"/>
</dbReference>
<dbReference type="InterPro" id="IPR001932">
    <property type="entry name" value="PPM-type_phosphatase-like_dom"/>
</dbReference>
<dbReference type="PROSITE" id="PS00518">
    <property type="entry name" value="ZF_RING_1"/>
    <property type="match status" value="1"/>
</dbReference>
<protein>
    <submittedName>
        <fullName evidence="10">29239_t:CDS:1</fullName>
    </submittedName>
</protein>
<evidence type="ECO:0000256" key="3">
    <source>
        <dbReference type="ARBA" id="ARBA00022801"/>
    </source>
</evidence>
<gene>
    <name evidence="10" type="ORF">GMARGA_LOCUS31808</name>
</gene>
<dbReference type="CDD" id="cd00143">
    <property type="entry name" value="PP2Cc"/>
    <property type="match status" value="1"/>
</dbReference>
<evidence type="ECO:0000313" key="11">
    <source>
        <dbReference type="Proteomes" id="UP000789901"/>
    </source>
</evidence>
<dbReference type="Proteomes" id="UP000789901">
    <property type="component" value="Unassembled WGS sequence"/>
</dbReference>